<feature type="domain" description="ADF-H" evidence="2">
    <location>
        <begin position="7"/>
        <end position="52"/>
    </location>
</feature>
<dbReference type="AlphaFoldDB" id="A0A9P4PY90"/>
<evidence type="ECO:0000256" key="1">
    <source>
        <dbReference type="ARBA" id="ARBA00010055"/>
    </source>
</evidence>
<sequence length="62" mass="6945">SGRLSVPYVMVNYLPATCNQEMRMLYAGAKELVRNQAEVGRIIEIDSAEELESIEDVLKGED</sequence>
<dbReference type="SUPFAM" id="SSF55753">
    <property type="entry name" value="Actin depolymerizing proteins"/>
    <property type="match status" value="1"/>
</dbReference>
<feature type="non-terminal residue" evidence="3">
    <location>
        <position position="1"/>
    </location>
</feature>
<comment type="caution">
    <text evidence="3">The sequence shown here is derived from an EMBL/GenBank/DDBJ whole genome shotgun (WGS) entry which is preliminary data.</text>
</comment>
<dbReference type="InterPro" id="IPR002108">
    <property type="entry name" value="ADF-H"/>
</dbReference>
<gene>
    <name evidence="3" type="ORF">K431DRAFT_236319</name>
</gene>
<dbReference type="PANTHER" id="PTHR11249">
    <property type="entry name" value="GLIAL FACTOR NATURATION FACTOR"/>
    <property type="match status" value="1"/>
</dbReference>
<dbReference type="OrthoDB" id="3919494at2759"/>
<dbReference type="Proteomes" id="UP000799441">
    <property type="component" value="Unassembled WGS sequence"/>
</dbReference>
<dbReference type="Pfam" id="PF00241">
    <property type="entry name" value="Cofilin_ADF"/>
    <property type="match status" value="1"/>
</dbReference>
<dbReference type="GO" id="GO:0071933">
    <property type="term" value="F:Arp2/3 complex binding"/>
    <property type="evidence" value="ECO:0007669"/>
    <property type="project" value="InterPro"/>
</dbReference>
<dbReference type="GO" id="GO:0071846">
    <property type="term" value="P:actin filament debranching"/>
    <property type="evidence" value="ECO:0007669"/>
    <property type="project" value="InterPro"/>
</dbReference>
<dbReference type="GO" id="GO:0034316">
    <property type="term" value="P:negative regulation of Arp2/3 complex-mediated actin nucleation"/>
    <property type="evidence" value="ECO:0007669"/>
    <property type="project" value="TreeGrafter"/>
</dbReference>
<dbReference type="EMBL" id="MU003905">
    <property type="protein sequence ID" value="KAF2716018.1"/>
    <property type="molecule type" value="Genomic_DNA"/>
</dbReference>
<organism evidence="3 4">
    <name type="scientific">Polychaeton citri CBS 116435</name>
    <dbReference type="NCBI Taxonomy" id="1314669"/>
    <lineage>
        <taxon>Eukaryota</taxon>
        <taxon>Fungi</taxon>
        <taxon>Dikarya</taxon>
        <taxon>Ascomycota</taxon>
        <taxon>Pezizomycotina</taxon>
        <taxon>Dothideomycetes</taxon>
        <taxon>Dothideomycetidae</taxon>
        <taxon>Capnodiales</taxon>
        <taxon>Capnodiaceae</taxon>
        <taxon>Polychaeton</taxon>
    </lineage>
</organism>
<keyword evidence="4" id="KW-1185">Reference proteome</keyword>
<dbReference type="PANTHER" id="PTHR11249:SF2">
    <property type="entry name" value="GLIA MATURATION FACTOR"/>
    <property type="match status" value="1"/>
</dbReference>
<evidence type="ECO:0000313" key="4">
    <source>
        <dbReference type="Proteomes" id="UP000799441"/>
    </source>
</evidence>
<dbReference type="GO" id="GO:0030479">
    <property type="term" value="C:actin cortical patch"/>
    <property type="evidence" value="ECO:0007669"/>
    <property type="project" value="TreeGrafter"/>
</dbReference>
<dbReference type="GO" id="GO:0003779">
    <property type="term" value="F:actin binding"/>
    <property type="evidence" value="ECO:0007669"/>
    <property type="project" value="InterPro"/>
</dbReference>
<evidence type="ECO:0000313" key="3">
    <source>
        <dbReference type="EMBL" id="KAF2716018.1"/>
    </source>
</evidence>
<proteinExistence type="inferred from homology"/>
<protein>
    <recommendedName>
        <fullName evidence="2">ADF-H domain-containing protein</fullName>
    </recommendedName>
</protein>
<dbReference type="InterPro" id="IPR011171">
    <property type="entry name" value="GMF"/>
</dbReference>
<reference evidence="3" key="1">
    <citation type="journal article" date="2020" name="Stud. Mycol.">
        <title>101 Dothideomycetes genomes: a test case for predicting lifestyles and emergence of pathogens.</title>
        <authorList>
            <person name="Haridas S."/>
            <person name="Albert R."/>
            <person name="Binder M."/>
            <person name="Bloem J."/>
            <person name="Labutti K."/>
            <person name="Salamov A."/>
            <person name="Andreopoulos B."/>
            <person name="Baker S."/>
            <person name="Barry K."/>
            <person name="Bills G."/>
            <person name="Bluhm B."/>
            <person name="Cannon C."/>
            <person name="Castanera R."/>
            <person name="Culley D."/>
            <person name="Daum C."/>
            <person name="Ezra D."/>
            <person name="Gonzalez J."/>
            <person name="Henrissat B."/>
            <person name="Kuo A."/>
            <person name="Liang C."/>
            <person name="Lipzen A."/>
            <person name="Lutzoni F."/>
            <person name="Magnuson J."/>
            <person name="Mondo S."/>
            <person name="Nolan M."/>
            <person name="Ohm R."/>
            <person name="Pangilinan J."/>
            <person name="Park H.-J."/>
            <person name="Ramirez L."/>
            <person name="Alfaro M."/>
            <person name="Sun H."/>
            <person name="Tritt A."/>
            <person name="Yoshinaga Y."/>
            <person name="Zwiers L.-H."/>
            <person name="Turgeon B."/>
            <person name="Goodwin S."/>
            <person name="Spatafora J."/>
            <person name="Crous P."/>
            <person name="Grigoriev I."/>
        </authorList>
    </citation>
    <scope>NUCLEOTIDE SEQUENCE</scope>
    <source>
        <strain evidence="3">CBS 116435</strain>
    </source>
</reference>
<evidence type="ECO:0000259" key="2">
    <source>
        <dbReference type="Pfam" id="PF00241"/>
    </source>
</evidence>
<accession>A0A9P4PY90</accession>
<name>A0A9P4PY90_9PEZI</name>
<dbReference type="Gene3D" id="3.40.20.10">
    <property type="entry name" value="Severin"/>
    <property type="match status" value="1"/>
</dbReference>
<comment type="similarity">
    <text evidence="1">Belongs to the actin-binding proteins ADF family. GMF subfamily.</text>
</comment>
<dbReference type="InterPro" id="IPR029006">
    <property type="entry name" value="ADF-H/Gelsolin-like_dom_sf"/>
</dbReference>